<reference evidence="6" key="1">
    <citation type="submission" date="2025-04" db="UniProtKB">
        <authorList>
            <consortium name="RefSeq"/>
        </authorList>
    </citation>
    <scope>IDENTIFICATION</scope>
    <source>
        <tissue evidence="6">Whole insect</tissue>
    </source>
</reference>
<evidence type="ECO:0000256" key="1">
    <source>
        <dbReference type="ARBA" id="ARBA00023157"/>
    </source>
</evidence>
<dbReference type="SUPFAM" id="SSF47862">
    <property type="entry name" value="Saposin"/>
    <property type="match status" value="1"/>
</dbReference>
<evidence type="ECO:0000313" key="5">
    <source>
        <dbReference type="Proteomes" id="UP001652700"/>
    </source>
</evidence>
<dbReference type="RefSeq" id="XP_028142333.1">
    <property type="nucleotide sequence ID" value="XM_028286532.1"/>
</dbReference>
<keyword evidence="5" id="KW-1185">Reference proteome</keyword>
<dbReference type="Proteomes" id="UP001652700">
    <property type="component" value="Unplaced"/>
</dbReference>
<organism evidence="6">
    <name type="scientific">Diabrotica virgifera virgifera</name>
    <name type="common">western corn rootworm</name>
    <dbReference type="NCBI Taxonomy" id="50390"/>
    <lineage>
        <taxon>Eukaryota</taxon>
        <taxon>Metazoa</taxon>
        <taxon>Ecdysozoa</taxon>
        <taxon>Arthropoda</taxon>
        <taxon>Hexapoda</taxon>
        <taxon>Insecta</taxon>
        <taxon>Pterygota</taxon>
        <taxon>Neoptera</taxon>
        <taxon>Endopterygota</taxon>
        <taxon>Coleoptera</taxon>
        <taxon>Polyphaga</taxon>
        <taxon>Cucujiformia</taxon>
        <taxon>Chrysomeloidea</taxon>
        <taxon>Chrysomelidae</taxon>
        <taxon>Galerucinae</taxon>
        <taxon>Diabroticina</taxon>
        <taxon>Diabroticites</taxon>
        <taxon>Diabrotica</taxon>
    </lineage>
</organism>
<gene>
    <name evidence="6" type="primary">LOC114336200</name>
</gene>
<protein>
    <submittedName>
        <fullName evidence="6">Uncharacterized protein LOC114336200</fullName>
    </submittedName>
</protein>
<proteinExistence type="predicted"/>
<feature type="chain" id="PRO_5027595390" evidence="2">
    <location>
        <begin position="25"/>
        <end position="125"/>
    </location>
</feature>
<dbReference type="InParanoid" id="A0A6P7GBW7"/>
<name>A0A6P7GBW7_DIAVI</name>
<dbReference type="AlphaFoldDB" id="A0A6P7GBW7"/>
<keyword evidence="2" id="KW-0732">Signal</keyword>
<evidence type="ECO:0000313" key="4">
    <source>
        <dbReference type="EnsemblMetazoa" id="XP_028142333.1"/>
    </source>
</evidence>
<evidence type="ECO:0000259" key="3">
    <source>
        <dbReference type="PROSITE" id="PS50015"/>
    </source>
</evidence>
<evidence type="ECO:0000313" key="6">
    <source>
        <dbReference type="RefSeq" id="XP_028142333.1"/>
    </source>
</evidence>
<dbReference type="EnsemblMetazoa" id="XM_028286532.2">
    <property type="protein sequence ID" value="XP_028142333.1"/>
    <property type="gene ID" value="LOC114336200"/>
</dbReference>
<dbReference type="InterPro" id="IPR008139">
    <property type="entry name" value="SaposinB_dom"/>
</dbReference>
<dbReference type="Gene3D" id="1.10.225.10">
    <property type="entry name" value="Saposin-like"/>
    <property type="match status" value="1"/>
</dbReference>
<dbReference type="PROSITE" id="PS50015">
    <property type="entry name" value="SAP_B"/>
    <property type="match status" value="1"/>
</dbReference>
<dbReference type="KEGG" id="dvv:114336200"/>
<evidence type="ECO:0000256" key="2">
    <source>
        <dbReference type="SAM" id="SignalP"/>
    </source>
</evidence>
<dbReference type="InterPro" id="IPR011001">
    <property type="entry name" value="Saposin-like"/>
</dbReference>
<keyword evidence="1" id="KW-1015">Disulfide bond</keyword>
<dbReference type="SMART" id="SM00741">
    <property type="entry name" value="SapB"/>
    <property type="match status" value="1"/>
</dbReference>
<feature type="signal peptide" evidence="2">
    <location>
        <begin position="1"/>
        <end position="24"/>
    </location>
</feature>
<dbReference type="GeneID" id="114336200"/>
<accession>A0A6P7GBW7</accession>
<reference evidence="4" key="2">
    <citation type="submission" date="2025-05" db="UniProtKB">
        <authorList>
            <consortium name="EnsemblMetazoa"/>
        </authorList>
    </citation>
    <scope>IDENTIFICATION</scope>
</reference>
<sequence>MKLIFVLLFVLTLGILCWMNTLWSDISTVTNVELLDDDYEESASFSNGSRCSDCKIIVEQASKVLKSGLNNSQITAIGNLACNLAPPLAKRICKGKIRDVYNYIYSSIVSKGDSPATTCKRAGFC</sequence>
<feature type="domain" description="Saposin B-type" evidence="3">
    <location>
        <begin position="47"/>
        <end position="125"/>
    </location>
</feature>